<organism evidence="1 2">
    <name type="scientific">Lactococcus muris</name>
    <dbReference type="NCBI Taxonomy" id="2941330"/>
    <lineage>
        <taxon>Bacteria</taxon>
        <taxon>Bacillati</taxon>
        <taxon>Bacillota</taxon>
        <taxon>Bacilli</taxon>
        <taxon>Lactobacillales</taxon>
        <taxon>Streptococcaceae</taxon>
        <taxon>Lactococcus</taxon>
    </lineage>
</organism>
<proteinExistence type="predicted"/>
<dbReference type="RefSeq" id="WP_369919062.1">
    <property type="nucleotide sequence ID" value="NZ_JBCLSQ010000062.1"/>
</dbReference>
<dbReference type="EMBL" id="JBCLSQ010000062">
    <property type="protein sequence ID" value="MEY8539090.1"/>
    <property type="molecule type" value="Genomic_DNA"/>
</dbReference>
<gene>
    <name evidence="1" type="ORF">AALM99_11785</name>
</gene>
<protein>
    <submittedName>
        <fullName evidence="1">Uncharacterized protein</fullName>
    </submittedName>
</protein>
<name>A0ABV4DBG2_9LACT</name>
<dbReference type="Proteomes" id="UP001565242">
    <property type="component" value="Unassembled WGS sequence"/>
</dbReference>
<reference evidence="1 2" key="1">
    <citation type="submission" date="2024-03" db="EMBL/GenBank/DDBJ databases">
        <title>Mouse gut bacterial collection (mGBC) of GemPharmatech.</title>
        <authorList>
            <person name="He Y."/>
            <person name="Dong L."/>
            <person name="Wu D."/>
            <person name="Gao X."/>
            <person name="Lin Z."/>
        </authorList>
    </citation>
    <scope>NUCLEOTIDE SEQUENCE [LARGE SCALE GENOMIC DNA]</scope>
    <source>
        <strain evidence="1 2">20-218</strain>
    </source>
</reference>
<keyword evidence="2" id="KW-1185">Reference proteome</keyword>
<evidence type="ECO:0000313" key="1">
    <source>
        <dbReference type="EMBL" id="MEY8539090.1"/>
    </source>
</evidence>
<comment type="caution">
    <text evidence="1">The sequence shown here is derived from an EMBL/GenBank/DDBJ whole genome shotgun (WGS) entry which is preliminary data.</text>
</comment>
<evidence type="ECO:0000313" key="2">
    <source>
        <dbReference type="Proteomes" id="UP001565242"/>
    </source>
</evidence>
<sequence>MSKEIVKQEVEQVCFAYEKAGKTGDKKDWKKFYELENSLIAKIENANWPKLSIQKSDIPRNKYEEDLIKAYEVLNKTNLPEILDNAVNAIDSAIMDIDMEANQEWHAKITLESALMEIAEHIEKHPRLSIPRRIVEGLSVPLQSYPLRKQELFGYDLQRLSPEVEAWLFEDSRDVMIHRQTLLAYLNPLTRAFVEVED</sequence>
<accession>A0ABV4DBG2</accession>